<evidence type="ECO:0000313" key="4">
    <source>
        <dbReference type="Proteomes" id="UP001642502"/>
    </source>
</evidence>
<sequence length="622" mass="70324">MASHDSWPLPGELVDAILELLEPCDLARVSQVCRALRLRAMDNHWWQKFIQRNLSPACSPLDATPLPAHLPTYRDLYVAHEPHWFLLRHKLWLSDFRMPGGIVLMRYNPQNGCIEGCQLQAVSRRSKRYSYPFDTSVDMRSFRPELSVRMDRPVIKLEARLPEVTSPTQDKLQETGPADGQGKGKGRARAPDEPPEAVTDPNASSLELRPQKRPKIHNSQPPGTSFSWLAYAQAINTDTPAIDPICPRIRPILMDIEDDETDTHRVRHQFIFARPLSIENAIRGGIFMSPTRQSLTTRRPSGPLPDDADDFAEDHLTLYGRSTISYPQYSVWPPPELPAPHRVRAKHISPHQYPRGPVGQPRLRSDVSERAFHVRKYLEAKPGAEQSAATTKARRPVQPVAPPSFAAEEDEDSSSETPASSRRDPILTYATLDPYYYTPTEDRPFRGIFVADYNSHGCEFLLVHQYDNVMQSGPPADENADGREDQRRRPGAPAAPVRIEGESDEAFAQRVRNARIYQGSIRAIKLTGDINVPRGEVTFMAPDLGAKGLYRVIPEDQPFAGTRIVEGRGHVSHEDFDDGRWVDTRILLISPDRLAVHWIDFGHISFLQRVDIDKCMNVLNRK</sequence>
<dbReference type="InterPro" id="IPR001810">
    <property type="entry name" value="F-box_dom"/>
</dbReference>
<dbReference type="PROSITE" id="PS50181">
    <property type="entry name" value="FBOX"/>
    <property type="match status" value="1"/>
</dbReference>
<dbReference type="SMART" id="SM00256">
    <property type="entry name" value="FBOX"/>
    <property type="match status" value="1"/>
</dbReference>
<accession>A0ABP0DHM6</accession>
<dbReference type="Pfam" id="PF12937">
    <property type="entry name" value="F-box-like"/>
    <property type="match status" value="1"/>
</dbReference>
<dbReference type="EMBL" id="CAWUON010000030">
    <property type="protein sequence ID" value="CAK7267759.1"/>
    <property type="molecule type" value="Genomic_DNA"/>
</dbReference>
<dbReference type="Proteomes" id="UP001642502">
    <property type="component" value="Unassembled WGS sequence"/>
</dbReference>
<dbReference type="Pfam" id="PF12014">
    <property type="entry name" value="Cyclin_D1_bind"/>
    <property type="match status" value="1"/>
</dbReference>
<reference evidence="3 4" key="1">
    <citation type="submission" date="2024-01" db="EMBL/GenBank/DDBJ databases">
        <authorList>
            <person name="Allen C."/>
            <person name="Tagirdzhanova G."/>
        </authorList>
    </citation>
    <scope>NUCLEOTIDE SEQUENCE [LARGE SCALE GENOMIC DNA]</scope>
    <source>
        <strain evidence="3 4">CBS 119000</strain>
    </source>
</reference>
<feature type="region of interest" description="Disordered" evidence="1">
    <location>
        <begin position="471"/>
        <end position="496"/>
    </location>
</feature>
<feature type="domain" description="F-box" evidence="2">
    <location>
        <begin position="3"/>
        <end position="49"/>
    </location>
</feature>
<name>A0ABP0DHM6_9PEZI</name>
<feature type="region of interest" description="Disordered" evidence="1">
    <location>
        <begin position="378"/>
        <end position="425"/>
    </location>
</feature>
<dbReference type="Gene3D" id="1.20.1280.50">
    <property type="match status" value="1"/>
</dbReference>
<protein>
    <recommendedName>
        <fullName evidence="2">F-box domain-containing protein</fullName>
    </recommendedName>
</protein>
<organism evidence="3 4">
    <name type="scientific">Sporothrix epigloea</name>
    <dbReference type="NCBI Taxonomy" id="1892477"/>
    <lineage>
        <taxon>Eukaryota</taxon>
        <taxon>Fungi</taxon>
        <taxon>Dikarya</taxon>
        <taxon>Ascomycota</taxon>
        <taxon>Pezizomycotina</taxon>
        <taxon>Sordariomycetes</taxon>
        <taxon>Sordariomycetidae</taxon>
        <taxon>Ophiostomatales</taxon>
        <taxon>Ophiostomataceae</taxon>
        <taxon>Sporothrix</taxon>
    </lineage>
</organism>
<evidence type="ECO:0000259" key="2">
    <source>
        <dbReference type="PROSITE" id="PS50181"/>
    </source>
</evidence>
<proteinExistence type="predicted"/>
<feature type="region of interest" description="Disordered" evidence="1">
    <location>
        <begin position="159"/>
        <end position="222"/>
    </location>
</feature>
<evidence type="ECO:0000313" key="3">
    <source>
        <dbReference type="EMBL" id="CAK7267759.1"/>
    </source>
</evidence>
<dbReference type="SUPFAM" id="SSF81383">
    <property type="entry name" value="F-box domain"/>
    <property type="match status" value="1"/>
</dbReference>
<evidence type="ECO:0000256" key="1">
    <source>
        <dbReference type="SAM" id="MobiDB-lite"/>
    </source>
</evidence>
<gene>
    <name evidence="3" type="ORF">SEPCBS119000_002715</name>
</gene>
<dbReference type="InterPro" id="IPR036047">
    <property type="entry name" value="F-box-like_dom_sf"/>
</dbReference>
<comment type="caution">
    <text evidence="3">The sequence shown here is derived from an EMBL/GenBank/DDBJ whole genome shotgun (WGS) entry which is preliminary data.</text>
</comment>
<keyword evidence="4" id="KW-1185">Reference proteome</keyword>